<organism evidence="13 14">
    <name type="scientific">Phormidium yuhuli AB48</name>
    <dbReference type="NCBI Taxonomy" id="2940671"/>
    <lineage>
        <taxon>Bacteria</taxon>
        <taxon>Bacillati</taxon>
        <taxon>Cyanobacteriota</taxon>
        <taxon>Cyanophyceae</taxon>
        <taxon>Oscillatoriophycideae</taxon>
        <taxon>Oscillatoriales</taxon>
        <taxon>Oscillatoriaceae</taxon>
        <taxon>Phormidium</taxon>
        <taxon>Phormidium yuhuli</taxon>
    </lineage>
</organism>
<evidence type="ECO:0000313" key="14">
    <source>
        <dbReference type="Proteomes" id="UP001056708"/>
    </source>
</evidence>
<dbReference type="Proteomes" id="UP001056708">
    <property type="component" value="Chromosome"/>
</dbReference>
<comment type="similarity">
    <text evidence="3">Belongs to the peptidase M50B family.</text>
</comment>
<keyword evidence="4 13" id="KW-0645">Protease</keyword>
<feature type="transmembrane region" description="Helical" evidence="11">
    <location>
        <begin position="46"/>
        <end position="79"/>
    </location>
</feature>
<accession>A0ABY5AQF7</accession>
<evidence type="ECO:0000256" key="2">
    <source>
        <dbReference type="ARBA" id="ARBA00004141"/>
    </source>
</evidence>
<keyword evidence="14" id="KW-1185">Reference proteome</keyword>
<sequence>MDIATETITPIAIVLFAAGILAWGYARARPYGKIGLLSWLQSVSVTAPWLVFFGLLAAGIYINLALELLVIVLSIIVYIALGRQLRRAAQDPQERANLQNRLENTLKTDQHSESQPSPFRPGETDSDGATESDSDGDLSSPSESTSTGEASRPVASGTGLSGKPDLRKPALEFPAIPDEDLRQIQTIFAIDTFFCTETIPYQSGAIFKGNLRGEPEYAYEILASRLEGVTGDRYRLFLVPDPEGKPVVVVLPREKDPQPLTQGQQLLALGLCLATVVTSLETAGIFLGFDLFSDFSRWSETLPLALGIWAILLIHELGHRVMASRYGVRLSPPFFLPTWQVGSFGAITRFESLMPNRSVLFDVSIAGPLAGGLFSFALLLLGLGWSNAESLFQIPTEFFRGSVLVAVVAKGLLGQTLNQALVAVHPLVVLGWLGLVINAINLMPAGQLDGGRAVQAIYGRKIAGRTTIATLVVLAIATFANPLALYWAIIILVVQRDLERPSLNEIREPNDVRALMSLLSLLMMLLTLLPLTPSLALRLGIGG</sequence>
<feature type="transmembrane region" description="Helical" evidence="11">
    <location>
        <begin position="365"/>
        <end position="386"/>
    </location>
</feature>
<dbReference type="InterPro" id="IPR008915">
    <property type="entry name" value="Peptidase_M50"/>
</dbReference>
<evidence type="ECO:0000313" key="13">
    <source>
        <dbReference type="EMBL" id="USR90474.1"/>
    </source>
</evidence>
<keyword evidence="6" id="KW-0378">Hydrolase</keyword>
<reference evidence="13" key="1">
    <citation type="submission" date="2022-06" db="EMBL/GenBank/DDBJ databases">
        <title>Genome sequence of Phormidium yuhuli AB48 isolated from an industrial photobioreactor environment.</title>
        <authorList>
            <person name="Qiu Y."/>
            <person name="Noonan A.J.C."/>
            <person name="Dofher K."/>
            <person name="Koch M."/>
            <person name="Kieft B."/>
            <person name="Lin X."/>
            <person name="Ziels R.M."/>
            <person name="Hallam S.J."/>
        </authorList>
    </citation>
    <scope>NUCLEOTIDE SEQUENCE</scope>
    <source>
        <strain evidence="13">AB48</strain>
    </source>
</reference>
<feature type="transmembrane region" description="Helical" evidence="11">
    <location>
        <begin position="423"/>
        <end position="446"/>
    </location>
</feature>
<feature type="transmembrane region" description="Helical" evidence="11">
    <location>
        <begin position="330"/>
        <end position="350"/>
    </location>
</feature>
<dbReference type="GO" id="GO:0008233">
    <property type="term" value="F:peptidase activity"/>
    <property type="evidence" value="ECO:0007669"/>
    <property type="project" value="UniProtKB-KW"/>
</dbReference>
<evidence type="ECO:0000256" key="4">
    <source>
        <dbReference type="ARBA" id="ARBA00022670"/>
    </source>
</evidence>
<keyword evidence="8 11" id="KW-1133">Transmembrane helix</keyword>
<keyword evidence="5 11" id="KW-0812">Transmembrane</keyword>
<dbReference type="RefSeq" id="WP_252662502.1">
    <property type="nucleotide sequence ID" value="NZ_CP098611.1"/>
</dbReference>
<feature type="transmembrane region" description="Helical" evidence="11">
    <location>
        <begin position="514"/>
        <end position="537"/>
    </location>
</feature>
<proteinExistence type="inferred from homology"/>
<feature type="domain" description="Peptidase M50" evidence="12">
    <location>
        <begin position="305"/>
        <end position="467"/>
    </location>
</feature>
<comment type="cofactor">
    <cofactor evidence="1">
        <name>Zn(2+)</name>
        <dbReference type="ChEBI" id="CHEBI:29105"/>
    </cofactor>
</comment>
<evidence type="ECO:0000256" key="11">
    <source>
        <dbReference type="SAM" id="Phobius"/>
    </source>
</evidence>
<dbReference type="EMBL" id="CP098611">
    <property type="protein sequence ID" value="USR90474.1"/>
    <property type="molecule type" value="Genomic_DNA"/>
</dbReference>
<evidence type="ECO:0000256" key="7">
    <source>
        <dbReference type="ARBA" id="ARBA00022946"/>
    </source>
</evidence>
<dbReference type="PANTHER" id="PTHR31412:SF0">
    <property type="entry name" value="ZINC METALLOPROTEASE EGY1, CHLOROPLASTIC-RELATED"/>
    <property type="match status" value="1"/>
</dbReference>
<evidence type="ECO:0000256" key="10">
    <source>
        <dbReference type="SAM" id="MobiDB-lite"/>
    </source>
</evidence>
<feature type="transmembrane region" description="Helical" evidence="11">
    <location>
        <begin position="467"/>
        <end position="494"/>
    </location>
</feature>
<keyword evidence="9 11" id="KW-0472">Membrane</keyword>
<dbReference type="InterPro" id="IPR044838">
    <property type="entry name" value="EGY1-like"/>
</dbReference>
<feature type="compositionally biased region" description="Polar residues" evidence="10">
    <location>
        <begin position="137"/>
        <end position="149"/>
    </location>
</feature>
<evidence type="ECO:0000256" key="5">
    <source>
        <dbReference type="ARBA" id="ARBA00022692"/>
    </source>
</evidence>
<evidence type="ECO:0000256" key="9">
    <source>
        <dbReference type="ARBA" id="ARBA00023136"/>
    </source>
</evidence>
<protein>
    <submittedName>
        <fullName evidence="13">Site-2 protease family protein</fullName>
    </submittedName>
</protein>
<keyword evidence="7" id="KW-0809">Transit peptide</keyword>
<evidence type="ECO:0000256" key="1">
    <source>
        <dbReference type="ARBA" id="ARBA00001947"/>
    </source>
</evidence>
<feature type="transmembrane region" description="Helical" evidence="11">
    <location>
        <begin position="301"/>
        <end position="318"/>
    </location>
</feature>
<evidence type="ECO:0000259" key="12">
    <source>
        <dbReference type="Pfam" id="PF02163"/>
    </source>
</evidence>
<feature type="transmembrane region" description="Helical" evidence="11">
    <location>
        <begin position="266"/>
        <end position="289"/>
    </location>
</feature>
<dbReference type="Pfam" id="PF02163">
    <property type="entry name" value="Peptidase_M50"/>
    <property type="match status" value="1"/>
</dbReference>
<dbReference type="GO" id="GO:0006508">
    <property type="term" value="P:proteolysis"/>
    <property type="evidence" value="ECO:0007669"/>
    <property type="project" value="UniProtKB-KW"/>
</dbReference>
<feature type="transmembrane region" description="Helical" evidence="11">
    <location>
        <begin position="7"/>
        <end position="26"/>
    </location>
</feature>
<name>A0ABY5AQF7_9CYAN</name>
<feature type="region of interest" description="Disordered" evidence="10">
    <location>
        <begin position="105"/>
        <end position="170"/>
    </location>
</feature>
<feature type="compositionally biased region" description="Acidic residues" evidence="10">
    <location>
        <begin position="124"/>
        <end position="136"/>
    </location>
</feature>
<evidence type="ECO:0000256" key="6">
    <source>
        <dbReference type="ARBA" id="ARBA00022801"/>
    </source>
</evidence>
<dbReference type="CDD" id="cd06160">
    <property type="entry name" value="S2P-M50_like_2"/>
    <property type="match status" value="1"/>
</dbReference>
<evidence type="ECO:0000256" key="8">
    <source>
        <dbReference type="ARBA" id="ARBA00022989"/>
    </source>
</evidence>
<dbReference type="PANTHER" id="PTHR31412">
    <property type="entry name" value="ZINC METALLOPROTEASE EGY1"/>
    <property type="match status" value="1"/>
</dbReference>
<evidence type="ECO:0000256" key="3">
    <source>
        <dbReference type="ARBA" id="ARBA00007931"/>
    </source>
</evidence>
<gene>
    <name evidence="13" type="ORF">NEA10_16790</name>
</gene>
<comment type="subcellular location">
    <subcellularLocation>
        <location evidence="2">Membrane</location>
        <topology evidence="2">Multi-pass membrane protein</topology>
    </subcellularLocation>
</comment>